<dbReference type="CDD" id="cd16922">
    <property type="entry name" value="HATPase_EvgS-ArcB-TorS-like"/>
    <property type="match status" value="1"/>
</dbReference>
<dbReference type="Gene3D" id="3.30.565.10">
    <property type="entry name" value="Histidine kinase-like ATPase, C-terminal domain"/>
    <property type="match status" value="1"/>
</dbReference>
<accession>A0A1I3XQB0</accession>
<sequence>MTVAPAPSTETLHALFTALPMALVVYDADHRLVLSNDATFAWHGLDPRIAPPGTPFPEIVRILAWAGGYGPGDPETLARAVLSVDRTRATSRLLRIGGDRTVLLESRPLSSGGFFTCAADVTTLVRAEAEASGRARQLESVLSRLHGGVALFDQDMRLGLYNPAYEALIGLPPASIRPGHTQWEVIDLLVKRGEIAADEGALISARMEGDRHRAATRQRQRPGGEVLRFETQPMPDGGCLIEVDDITALKRAEDDARRRAAMLDGVLAALPHGICVFGPDRRVSLFNEAHARIMAGSAVRLGESLEELVARRVAEGEFTPAQADSVLARQFARDGVDSRPVLHQRPNGTVIEARTARLPDGGHISVITDVTALQKAEGESRARAAMLDGILSALPHGVCVYGPDRRVKMLNAAYERIMQGAPVRVGDLIDDLAASRVAAGEFSAEHAARTLARKFVRSSDGWDEMLRRRPNGTVISIRDAMLPDGGHISVVTDVTAQHRAEDEARSHAATLEAMMGTIRHGIIMYDRDRRVVATNAKTSALTGMPAELLVPGRLMDDLIDEQVMRGQITPDGAVRMKAIDRSVPQRYSRARPDGRVIDIASDPTPDGGYVITYSDVTDDRRIRVELEKSRAAAEAGSLAKSRFLATMSHELRTPLNAVIGFSGALVGERNPARIEDYSRAINDAGRQLLLLIDDILDVARSQSGMLPMARLPVALAPLLQGAAQAVADSAIQAGLSLAVSVPKGLPDLVGDAARLHQVLMNLLSNAVKFTPQGGRIRLSAALTDGGLQIQVADTGIGIAKEDRDRVFEPFTQVDASLSRRFQGSGLGLYLARTLAESMGGTLSLEDPAEDAEGAPGIAAVLRFPAACLVAPAPPPDSISA</sequence>
<evidence type="ECO:0000256" key="4">
    <source>
        <dbReference type="ARBA" id="ARBA00022679"/>
    </source>
</evidence>
<dbReference type="InterPro" id="IPR000014">
    <property type="entry name" value="PAS"/>
</dbReference>
<dbReference type="STRING" id="1123062.SAMN02745775_101547"/>
<dbReference type="InterPro" id="IPR035965">
    <property type="entry name" value="PAS-like_dom_sf"/>
</dbReference>
<dbReference type="InterPro" id="IPR036097">
    <property type="entry name" value="HisK_dim/P_sf"/>
</dbReference>
<evidence type="ECO:0000256" key="5">
    <source>
        <dbReference type="ARBA" id="ARBA00022777"/>
    </source>
</evidence>
<dbReference type="SMART" id="SM00388">
    <property type="entry name" value="HisKA"/>
    <property type="match status" value="1"/>
</dbReference>
<dbReference type="InterPro" id="IPR003661">
    <property type="entry name" value="HisK_dim/P_dom"/>
</dbReference>
<keyword evidence="4" id="KW-0808">Transferase</keyword>
<comment type="catalytic activity">
    <reaction evidence="1">
        <text>ATP + protein L-histidine = ADP + protein N-phospho-L-histidine.</text>
        <dbReference type="EC" id="2.7.13.3"/>
    </reaction>
</comment>
<evidence type="ECO:0000256" key="1">
    <source>
        <dbReference type="ARBA" id="ARBA00000085"/>
    </source>
</evidence>
<keyword evidence="5 7" id="KW-0418">Kinase</keyword>
<dbReference type="PRINTS" id="PR00344">
    <property type="entry name" value="BCTRLSENSOR"/>
</dbReference>
<gene>
    <name evidence="7" type="ORF">SAMN02745775_101547</name>
</gene>
<dbReference type="Pfam" id="PF00512">
    <property type="entry name" value="HisKA"/>
    <property type="match status" value="1"/>
</dbReference>
<dbReference type="InterPro" id="IPR004358">
    <property type="entry name" value="Sig_transdc_His_kin-like_C"/>
</dbReference>
<dbReference type="EC" id="2.7.13.3" evidence="2"/>
<dbReference type="Proteomes" id="UP000199473">
    <property type="component" value="Unassembled WGS sequence"/>
</dbReference>
<protein>
    <recommendedName>
        <fullName evidence="2">histidine kinase</fullName>
        <ecNumber evidence="2">2.7.13.3</ecNumber>
    </recommendedName>
</protein>
<dbReference type="PANTHER" id="PTHR43047">
    <property type="entry name" value="TWO-COMPONENT HISTIDINE PROTEIN KINASE"/>
    <property type="match status" value="1"/>
</dbReference>
<evidence type="ECO:0000256" key="3">
    <source>
        <dbReference type="ARBA" id="ARBA00022553"/>
    </source>
</evidence>
<dbReference type="SUPFAM" id="SSF47384">
    <property type="entry name" value="Homodimeric domain of signal transducing histidine kinase"/>
    <property type="match status" value="1"/>
</dbReference>
<dbReference type="CDD" id="cd00082">
    <property type="entry name" value="HisKA"/>
    <property type="match status" value="1"/>
</dbReference>
<dbReference type="PROSITE" id="PS50109">
    <property type="entry name" value="HIS_KIN"/>
    <property type="match status" value="1"/>
</dbReference>
<dbReference type="SMART" id="SM00387">
    <property type="entry name" value="HATPase_c"/>
    <property type="match status" value="1"/>
</dbReference>
<dbReference type="EMBL" id="FOSQ01000001">
    <property type="protein sequence ID" value="SFK21673.1"/>
    <property type="molecule type" value="Genomic_DNA"/>
</dbReference>
<proteinExistence type="predicted"/>
<dbReference type="SUPFAM" id="SSF55874">
    <property type="entry name" value="ATPase domain of HSP90 chaperone/DNA topoisomerase II/histidine kinase"/>
    <property type="match status" value="1"/>
</dbReference>
<keyword evidence="8" id="KW-1185">Reference proteome</keyword>
<dbReference type="AlphaFoldDB" id="A0A1I3XQB0"/>
<dbReference type="Pfam" id="PF12860">
    <property type="entry name" value="PAS_7"/>
    <property type="match status" value="5"/>
</dbReference>
<evidence type="ECO:0000259" key="6">
    <source>
        <dbReference type="PROSITE" id="PS50109"/>
    </source>
</evidence>
<dbReference type="GO" id="GO:0000155">
    <property type="term" value="F:phosphorelay sensor kinase activity"/>
    <property type="evidence" value="ECO:0007669"/>
    <property type="project" value="InterPro"/>
</dbReference>
<dbReference type="OrthoDB" id="8477115at2"/>
<dbReference type="Gene3D" id="1.10.287.130">
    <property type="match status" value="1"/>
</dbReference>
<name>A0A1I3XQB0_9PROT</name>
<dbReference type="InterPro" id="IPR036890">
    <property type="entry name" value="HATPase_C_sf"/>
</dbReference>
<evidence type="ECO:0000313" key="7">
    <source>
        <dbReference type="EMBL" id="SFK21673.1"/>
    </source>
</evidence>
<dbReference type="SMART" id="SM00091">
    <property type="entry name" value="PAS"/>
    <property type="match status" value="4"/>
</dbReference>
<dbReference type="InterPro" id="IPR003594">
    <property type="entry name" value="HATPase_dom"/>
</dbReference>
<dbReference type="Gene3D" id="3.30.450.20">
    <property type="entry name" value="PAS domain"/>
    <property type="match status" value="5"/>
</dbReference>
<keyword evidence="3" id="KW-0597">Phosphoprotein</keyword>
<dbReference type="Pfam" id="PF02518">
    <property type="entry name" value="HATPase_c"/>
    <property type="match status" value="1"/>
</dbReference>
<dbReference type="SUPFAM" id="SSF55785">
    <property type="entry name" value="PYP-like sensor domain (PAS domain)"/>
    <property type="match status" value="4"/>
</dbReference>
<reference evidence="7 8" key="1">
    <citation type="submission" date="2016-10" db="EMBL/GenBank/DDBJ databases">
        <authorList>
            <person name="de Groot N.N."/>
        </authorList>
    </citation>
    <scope>NUCLEOTIDE SEQUENCE [LARGE SCALE GENOMIC DNA]</scope>
    <source>
        <strain evidence="7 8">DSM 19981</strain>
    </source>
</reference>
<feature type="domain" description="Histidine kinase" evidence="6">
    <location>
        <begin position="646"/>
        <end position="867"/>
    </location>
</feature>
<dbReference type="InterPro" id="IPR005467">
    <property type="entry name" value="His_kinase_dom"/>
</dbReference>
<evidence type="ECO:0000313" key="8">
    <source>
        <dbReference type="Proteomes" id="UP000199473"/>
    </source>
</evidence>
<organism evidence="7 8">
    <name type="scientific">Falsiroseomonas stagni DSM 19981</name>
    <dbReference type="NCBI Taxonomy" id="1123062"/>
    <lineage>
        <taxon>Bacteria</taxon>
        <taxon>Pseudomonadati</taxon>
        <taxon>Pseudomonadota</taxon>
        <taxon>Alphaproteobacteria</taxon>
        <taxon>Acetobacterales</taxon>
        <taxon>Roseomonadaceae</taxon>
        <taxon>Falsiroseomonas</taxon>
    </lineage>
</organism>
<dbReference type="RefSeq" id="WP_139225937.1">
    <property type="nucleotide sequence ID" value="NZ_FOSQ01000001.1"/>
</dbReference>
<evidence type="ECO:0000256" key="2">
    <source>
        <dbReference type="ARBA" id="ARBA00012438"/>
    </source>
</evidence>